<dbReference type="Proteomes" id="UP001159363">
    <property type="component" value="Chromosome 8"/>
</dbReference>
<accession>A0ABQ9GUD5</accession>
<gene>
    <name evidence="1" type="ORF">PR048_023548</name>
</gene>
<comment type="caution">
    <text evidence="1">The sequence shown here is derived from an EMBL/GenBank/DDBJ whole genome shotgun (WGS) entry which is preliminary data.</text>
</comment>
<proteinExistence type="predicted"/>
<keyword evidence="2" id="KW-1185">Reference proteome</keyword>
<evidence type="ECO:0000313" key="2">
    <source>
        <dbReference type="Proteomes" id="UP001159363"/>
    </source>
</evidence>
<reference evidence="1 2" key="1">
    <citation type="submission" date="2023-02" db="EMBL/GenBank/DDBJ databases">
        <title>LHISI_Scaffold_Assembly.</title>
        <authorList>
            <person name="Stuart O.P."/>
            <person name="Cleave R."/>
            <person name="Magrath M.J.L."/>
            <person name="Mikheyev A.S."/>
        </authorList>
    </citation>
    <scope>NUCLEOTIDE SEQUENCE [LARGE SCALE GENOMIC DNA]</scope>
    <source>
        <strain evidence="1">Daus_M_001</strain>
        <tissue evidence="1">Leg muscle</tissue>
    </source>
</reference>
<organism evidence="1 2">
    <name type="scientific">Dryococelus australis</name>
    <dbReference type="NCBI Taxonomy" id="614101"/>
    <lineage>
        <taxon>Eukaryota</taxon>
        <taxon>Metazoa</taxon>
        <taxon>Ecdysozoa</taxon>
        <taxon>Arthropoda</taxon>
        <taxon>Hexapoda</taxon>
        <taxon>Insecta</taxon>
        <taxon>Pterygota</taxon>
        <taxon>Neoptera</taxon>
        <taxon>Polyneoptera</taxon>
        <taxon>Phasmatodea</taxon>
        <taxon>Verophasmatodea</taxon>
        <taxon>Anareolatae</taxon>
        <taxon>Phasmatidae</taxon>
        <taxon>Eurycanthinae</taxon>
        <taxon>Dryococelus</taxon>
    </lineage>
</organism>
<protein>
    <submittedName>
        <fullName evidence="1">Uncharacterized protein</fullName>
    </submittedName>
</protein>
<dbReference type="EMBL" id="JARBHB010000009">
    <property type="protein sequence ID" value="KAJ8875651.1"/>
    <property type="molecule type" value="Genomic_DNA"/>
</dbReference>
<sequence>MLQEKLTLHESRSGRATVGAFASNQIVPGLIPSGVTDRFSMWELCVDDSVGPRPIEDKVDFQCYALPISEWARLHLSNSHLHYSVLLYAQLFNDGTRHRDTFHPGFRHTCGYLLLHACKHEVKCRPFTTRHDVMTAFLAALLGSQPTTEHITNYKKAPVFPNTFIHFPRKNVGLEDANRTTAYPAEGTRSSEWRVVACEFDIDSSLVAPKYAYGLLGTGITSLKLPCASCHSLSSAPVDHVTLTVDIVWGRLVLGTSAEYESRYILNFNWLDYSPPTYVRSLPDFCLWESCRMMAQVSEFSRRSPVSPLPIHSGAAPHAPRLTLTGSQDLDVKSRQPWPRVRAAARAAGREEQLDGLAGSTEVQATSRQPVRARGGAEELFVTSRSCARDASSLSLSLLGAGAAGRHDRRRRALASGFAAPRPPTYRRCSRCVVQHLPPRHGLLNDLPLPPSLSATGAPASPLPLCERGVQISAAERTTLHFYVPHSYTSNHVGANYLGRKLADDGFDINLDIHKYRHNTHYLQNICIGLTHNDCP</sequence>
<name>A0ABQ9GUD5_9NEOP</name>
<evidence type="ECO:0000313" key="1">
    <source>
        <dbReference type="EMBL" id="KAJ8875651.1"/>
    </source>
</evidence>